<dbReference type="InterPro" id="IPR016047">
    <property type="entry name" value="M23ase_b-sheet_dom"/>
</dbReference>
<evidence type="ECO:0000313" key="6">
    <source>
        <dbReference type="Proteomes" id="UP000614287"/>
    </source>
</evidence>
<keyword evidence="3" id="KW-0472">Membrane</keyword>
<keyword evidence="6" id="KW-1185">Reference proteome</keyword>
<evidence type="ECO:0000259" key="4">
    <source>
        <dbReference type="Pfam" id="PF01551"/>
    </source>
</evidence>
<evidence type="ECO:0000313" key="5">
    <source>
        <dbReference type="EMBL" id="GHA74454.1"/>
    </source>
</evidence>
<accession>A0A8J3CI21</accession>
<keyword evidence="1" id="KW-0732">Signal</keyword>
<evidence type="ECO:0000256" key="3">
    <source>
        <dbReference type="SAM" id="Phobius"/>
    </source>
</evidence>
<dbReference type="SUPFAM" id="SSF51261">
    <property type="entry name" value="Duplicated hybrid motif"/>
    <property type="match status" value="1"/>
</dbReference>
<gene>
    <name evidence="5" type="ORF">GCM10009007_14320</name>
</gene>
<protein>
    <recommendedName>
        <fullName evidence="4">M23ase beta-sheet core domain-containing protein</fullName>
    </recommendedName>
</protein>
<evidence type="ECO:0000256" key="1">
    <source>
        <dbReference type="ARBA" id="ARBA00022729"/>
    </source>
</evidence>
<dbReference type="PANTHER" id="PTHR21666:SF289">
    <property type="entry name" value="L-ALA--D-GLU ENDOPEPTIDASE"/>
    <property type="match status" value="1"/>
</dbReference>
<feature type="region of interest" description="Disordered" evidence="2">
    <location>
        <begin position="116"/>
        <end position="146"/>
    </location>
</feature>
<name>A0A8J3CI21_9BURK</name>
<proteinExistence type="predicted"/>
<dbReference type="Pfam" id="PF01551">
    <property type="entry name" value="Peptidase_M23"/>
    <property type="match status" value="1"/>
</dbReference>
<dbReference type="RefSeq" id="WP_189493267.1">
    <property type="nucleotide sequence ID" value="NZ_BMZG01000007.1"/>
</dbReference>
<dbReference type="CDD" id="cd12797">
    <property type="entry name" value="M23_peptidase"/>
    <property type="match status" value="1"/>
</dbReference>
<keyword evidence="3" id="KW-0812">Transmembrane</keyword>
<dbReference type="InterPro" id="IPR011055">
    <property type="entry name" value="Dup_hybrid_motif"/>
</dbReference>
<dbReference type="GO" id="GO:0004222">
    <property type="term" value="F:metalloendopeptidase activity"/>
    <property type="evidence" value="ECO:0007669"/>
    <property type="project" value="TreeGrafter"/>
</dbReference>
<feature type="transmembrane region" description="Helical" evidence="3">
    <location>
        <begin position="44"/>
        <end position="64"/>
    </location>
</feature>
<feature type="domain" description="M23ase beta-sheet core" evidence="4">
    <location>
        <begin position="200"/>
        <end position="294"/>
    </location>
</feature>
<dbReference type="Gene3D" id="2.70.70.10">
    <property type="entry name" value="Glucose Permease (Domain IIA)"/>
    <property type="match status" value="1"/>
</dbReference>
<evidence type="ECO:0000256" key="2">
    <source>
        <dbReference type="SAM" id="MobiDB-lite"/>
    </source>
</evidence>
<organism evidence="5 6">
    <name type="scientific">Formosimonas limnophila</name>
    <dbReference type="NCBI Taxonomy" id="1384487"/>
    <lineage>
        <taxon>Bacteria</taxon>
        <taxon>Pseudomonadati</taxon>
        <taxon>Pseudomonadota</taxon>
        <taxon>Betaproteobacteria</taxon>
        <taxon>Burkholderiales</taxon>
        <taxon>Burkholderiaceae</taxon>
        <taxon>Formosimonas</taxon>
    </lineage>
</organism>
<reference evidence="5" key="1">
    <citation type="journal article" date="2014" name="Int. J. Syst. Evol. Microbiol.">
        <title>Complete genome sequence of Corynebacterium casei LMG S-19264T (=DSM 44701T), isolated from a smear-ripened cheese.</title>
        <authorList>
            <consortium name="US DOE Joint Genome Institute (JGI-PGF)"/>
            <person name="Walter F."/>
            <person name="Albersmeier A."/>
            <person name="Kalinowski J."/>
            <person name="Ruckert C."/>
        </authorList>
    </citation>
    <scope>NUCLEOTIDE SEQUENCE</scope>
    <source>
        <strain evidence="5">KCTC 32501</strain>
    </source>
</reference>
<dbReference type="InterPro" id="IPR050570">
    <property type="entry name" value="Cell_wall_metabolism_enzyme"/>
</dbReference>
<sequence length="301" mass="32153">MQHKHLSSKKKNQSRNATVMVIDGNKPMTSFEMNKWVLRHGKKVFFGLAATTVVLAVSVASLSLKQLSTAQENIALSEQVKALENFTSAEAAAKINELKKTESTVNALQNYLLERGINPDGTLPNSTKPQDTKQDNQPLPIGGAYRPISVQTPYGNQFNQRATSIFDSIKNVPLGLPHTGVITSTFGNRSNPFGGGGGEDHSGIDFRGTIGEPIQSTADGVVVQAGAASGYGYAVKIAHGYQFETLYGHLSAVDVSVGQKVKAGDVIGKLGNTGRSTGPHLHYEVRQAGIPIDPANFLQLK</sequence>
<dbReference type="AlphaFoldDB" id="A0A8J3CI21"/>
<keyword evidence="3" id="KW-1133">Transmembrane helix</keyword>
<dbReference type="Proteomes" id="UP000614287">
    <property type="component" value="Unassembled WGS sequence"/>
</dbReference>
<comment type="caution">
    <text evidence="5">The sequence shown here is derived from an EMBL/GenBank/DDBJ whole genome shotgun (WGS) entry which is preliminary data.</text>
</comment>
<reference evidence="5" key="2">
    <citation type="submission" date="2020-09" db="EMBL/GenBank/DDBJ databases">
        <authorList>
            <person name="Sun Q."/>
            <person name="Kim S."/>
        </authorList>
    </citation>
    <scope>NUCLEOTIDE SEQUENCE</scope>
    <source>
        <strain evidence="5">KCTC 32501</strain>
    </source>
</reference>
<dbReference type="PANTHER" id="PTHR21666">
    <property type="entry name" value="PEPTIDASE-RELATED"/>
    <property type="match status" value="1"/>
</dbReference>
<dbReference type="EMBL" id="BMZG01000007">
    <property type="protein sequence ID" value="GHA74454.1"/>
    <property type="molecule type" value="Genomic_DNA"/>
</dbReference>